<feature type="region of interest" description="Disordered" evidence="1">
    <location>
        <begin position="1"/>
        <end position="25"/>
    </location>
</feature>
<feature type="region of interest" description="Disordered" evidence="1">
    <location>
        <begin position="46"/>
        <end position="65"/>
    </location>
</feature>
<evidence type="ECO:0000313" key="3">
    <source>
        <dbReference type="Proteomes" id="UP000188268"/>
    </source>
</evidence>
<protein>
    <submittedName>
        <fullName evidence="2">Uncharacterized protein</fullName>
    </submittedName>
</protein>
<organism evidence="2 3">
    <name type="scientific">Corchorus capsularis</name>
    <name type="common">Jute</name>
    <dbReference type="NCBI Taxonomy" id="210143"/>
    <lineage>
        <taxon>Eukaryota</taxon>
        <taxon>Viridiplantae</taxon>
        <taxon>Streptophyta</taxon>
        <taxon>Embryophyta</taxon>
        <taxon>Tracheophyta</taxon>
        <taxon>Spermatophyta</taxon>
        <taxon>Magnoliopsida</taxon>
        <taxon>eudicotyledons</taxon>
        <taxon>Gunneridae</taxon>
        <taxon>Pentapetalae</taxon>
        <taxon>rosids</taxon>
        <taxon>malvids</taxon>
        <taxon>Malvales</taxon>
        <taxon>Malvaceae</taxon>
        <taxon>Grewioideae</taxon>
        <taxon>Apeibeae</taxon>
        <taxon>Corchorus</taxon>
    </lineage>
</organism>
<comment type="caution">
    <text evidence="2">The sequence shown here is derived from an EMBL/GenBank/DDBJ whole genome shotgun (WGS) entry which is preliminary data.</text>
</comment>
<dbReference type="EMBL" id="AWWV01015975">
    <property type="protein sequence ID" value="OMO51014.1"/>
    <property type="molecule type" value="Genomic_DNA"/>
</dbReference>
<dbReference type="Proteomes" id="UP000188268">
    <property type="component" value="Unassembled WGS sequence"/>
</dbReference>
<accession>A0A1R3FYV5</accession>
<dbReference type="Gramene" id="OMO51014">
    <property type="protein sequence ID" value="OMO51014"/>
    <property type="gene ID" value="CCACVL1_30064"/>
</dbReference>
<dbReference type="OrthoDB" id="10469044at2759"/>
<keyword evidence="3" id="KW-1185">Reference proteome</keyword>
<proteinExistence type="predicted"/>
<dbReference type="AlphaFoldDB" id="A0A1R3FYV5"/>
<evidence type="ECO:0000256" key="1">
    <source>
        <dbReference type="SAM" id="MobiDB-lite"/>
    </source>
</evidence>
<gene>
    <name evidence="2" type="ORF">CCACVL1_30064</name>
</gene>
<sequence>MNQPCNQSDDESPLTTHLVSSSDNPIFADSATTISPMNSHFSALTCRPHGSRASTMDSVKSGPFG</sequence>
<evidence type="ECO:0000313" key="2">
    <source>
        <dbReference type="EMBL" id="OMO51014.1"/>
    </source>
</evidence>
<reference evidence="2 3" key="1">
    <citation type="submission" date="2013-09" db="EMBL/GenBank/DDBJ databases">
        <title>Corchorus capsularis genome sequencing.</title>
        <authorList>
            <person name="Alam M."/>
            <person name="Haque M.S."/>
            <person name="Islam M.S."/>
            <person name="Emdad E.M."/>
            <person name="Islam M.M."/>
            <person name="Ahmed B."/>
            <person name="Halim A."/>
            <person name="Hossen Q.M.M."/>
            <person name="Hossain M.Z."/>
            <person name="Ahmed R."/>
            <person name="Khan M.M."/>
            <person name="Islam R."/>
            <person name="Rashid M.M."/>
            <person name="Khan S.A."/>
            <person name="Rahman M.S."/>
            <person name="Alam M."/>
        </authorList>
    </citation>
    <scope>NUCLEOTIDE SEQUENCE [LARGE SCALE GENOMIC DNA]</scope>
    <source>
        <strain evidence="3">cv. CVL-1</strain>
        <tissue evidence="2">Whole seedling</tissue>
    </source>
</reference>
<name>A0A1R3FYV5_COCAP</name>